<organism evidence="1 2">
    <name type="scientific">Cyanobium gracile UHCC 0139</name>
    <dbReference type="NCBI Taxonomy" id="3110308"/>
    <lineage>
        <taxon>Bacteria</taxon>
        <taxon>Bacillati</taxon>
        <taxon>Cyanobacteriota</taxon>
        <taxon>Cyanophyceae</taxon>
        <taxon>Synechococcales</taxon>
        <taxon>Prochlorococcaceae</taxon>
        <taxon>Cyanobium</taxon>
    </lineage>
</organism>
<evidence type="ECO:0000313" key="2">
    <source>
        <dbReference type="Proteomes" id="UP001304461"/>
    </source>
</evidence>
<protein>
    <submittedName>
        <fullName evidence="1">Uncharacterized protein</fullName>
    </submittedName>
</protein>
<accession>A0ABU5RTK4</accession>
<reference evidence="1 2" key="1">
    <citation type="submission" date="2023-12" db="EMBL/GenBank/DDBJ databases">
        <title>Baltic Sea Cyanobacteria.</title>
        <authorList>
            <person name="Delbaje E."/>
            <person name="Fewer D.P."/>
            <person name="Shishido T.K."/>
        </authorList>
    </citation>
    <scope>NUCLEOTIDE SEQUENCE [LARGE SCALE GENOMIC DNA]</scope>
    <source>
        <strain evidence="1 2">UHCC 0139</strain>
    </source>
</reference>
<keyword evidence="2" id="KW-1185">Reference proteome</keyword>
<dbReference type="Proteomes" id="UP001304461">
    <property type="component" value="Unassembled WGS sequence"/>
</dbReference>
<evidence type="ECO:0000313" key="1">
    <source>
        <dbReference type="EMBL" id="MEA5391110.1"/>
    </source>
</evidence>
<comment type="caution">
    <text evidence="1">The sequence shown here is derived from an EMBL/GenBank/DDBJ whole genome shotgun (WGS) entry which is preliminary data.</text>
</comment>
<sequence>MDSILSSLQNRPLTAAERVMTSEIQSRGASSDALSMMVSSVARMVQAGKSSDSRWKAS</sequence>
<dbReference type="RefSeq" id="WP_254948674.1">
    <property type="nucleotide sequence ID" value="NZ_JAYGHX010000003.1"/>
</dbReference>
<proteinExistence type="predicted"/>
<dbReference type="EMBL" id="JAYGHX010000003">
    <property type="protein sequence ID" value="MEA5391110.1"/>
    <property type="molecule type" value="Genomic_DNA"/>
</dbReference>
<gene>
    <name evidence="1" type="ORF">VB738_07520</name>
</gene>
<name>A0ABU5RTK4_9CYAN</name>